<dbReference type="Proteomes" id="UP000322079">
    <property type="component" value="Chromosome"/>
</dbReference>
<dbReference type="Pfam" id="PF22564">
    <property type="entry name" value="HAAS"/>
    <property type="match status" value="1"/>
</dbReference>
<evidence type="ECO:0000256" key="1">
    <source>
        <dbReference type="SAM" id="MobiDB-lite"/>
    </source>
</evidence>
<keyword evidence="2" id="KW-0812">Transmembrane</keyword>
<keyword evidence="2" id="KW-1133">Transmembrane helix</keyword>
<feature type="transmembrane region" description="Helical" evidence="2">
    <location>
        <begin position="343"/>
        <end position="365"/>
    </location>
</feature>
<dbReference type="AlphaFoldDB" id="A0A5C1DIP7"/>
<dbReference type="EMBL" id="CP043473">
    <property type="protein sequence ID" value="QEL56530.1"/>
    <property type="molecule type" value="Genomic_DNA"/>
</dbReference>
<keyword evidence="4" id="KW-1185">Reference proteome</keyword>
<dbReference type="KEGG" id="chrm:FYK34_13650"/>
<proteinExistence type="predicted"/>
<gene>
    <name evidence="3" type="ORF">FYK34_13650</name>
</gene>
<feature type="transmembrane region" description="Helical" evidence="2">
    <location>
        <begin position="133"/>
        <end position="153"/>
    </location>
</feature>
<keyword evidence="2" id="KW-0472">Membrane</keyword>
<evidence type="ECO:0000313" key="3">
    <source>
        <dbReference type="EMBL" id="QEL56530.1"/>
    </source>
</evidence>
<protein>
    <submittedName>
        <fullName evidence="3">DUF1700 domain-containing protein</fullName>
    </submittedName>
</protein>
<evidence type="ECO:0000313" key="4">
    <source>
        <dbReference type="Proteomes" id="UP000322079"/>
    </source>
</evidence>
<feature type="region of interest" description="Disordered" evidence="1">
    <location>
        <begin position="1"/>
        <end position="24"/>
    </location>
</feature>
<organism evidence="3 4">
    <name type="scientific">Chromobacterium paludis</name>
    <dbReference type="NCBI Taxonomy" id="2605945"/>
    <lineage>
        <taxon>Bacteria</taxon>
        <taxon>Pseudomonadati</taxon>
        <taxon>Pseudomonadota</taxon>
        <taxon>Betaproteobacteria</taxon>
        <taxon>Neisseriales</taxon>
        <taxon>Chromobacteriaceae</taxon>
        <taxon>Chromobacterium</taxon>
    </lineage>
</organism>
<accession>A0A5C1DIP7</accession>
<evidence type="ECO:0000256" key="2">
    <source>
        <dbReference type="SAM" id="Phobius"/>
    </source>
</evidence>
<reference evidence="3 4" key="1">
    <citation type="submission" date="2019-08" db="EMBL/GenBank/DDBJ databases">
        <title>Chromobacterium paludis, a novel bacterium isolated from a Maryland marsh pond.</title>
        <authorList>
            <person name="Blackburn M.B."/>
            <person name="Gundersen-Rindal D.E."/>
        </authorList>
    </citation>
    <scope>NUCLEOTIDE SEQUENCE [LARGE SCALE GENOMIC DNA]</scope>
    <source>
        <strain evidence="4">IIBBL 257-1</strain>
    </source>
</reference>
<name>A0A5C1DIP7_9NEIS</name>
<feature type="transmembrane region" description="Helical" evidence="2">
    <location>
        <begin position="106"/>
        <end position="127"/>
    </location>
</feature>
<sequence>MAGVCHRSGKRAAQRRDGTDRGSAAMTRKAFLSQLEQGLSGLKPEMVREILADYEEYFNDALADGRDEAEVVAALGSPQKLARELKAQTHYKQWQEHRSFTNLSRVMASIAGLGVLNFVLALPFMIYLLFLTIGYIVSVSFLLAGLTVVLAWASHGVFGWPHIGSVDSGWYIGKLGDRGAEMAWRSDKDDHAGQVWMDGGRLRLNPDEGDRFELKTGQGETLLVSKLRGKLRVDASQPAVREMAQVDGQEVNLNDTAIRELTLHEESGDVFTARVDKEQGLVRVMGDTGGTELKFNASGPKGSLSIKDGDSSLEITESKIALKDGMDHIQIDALPGLSVGMSVLVVGLVLLLGGALGLVFCVWLTRLTWRVLVAYVKYQIELVSGKERESAAA</sequence>